<feature type="domain" description="Leucine rich repeat variant" evidence="2">
    <location>
        <begin position="19"/>
        <end position="71"/>
    </location>
</feature>
<evidence type="ECO:0000259" key="2">
    <source>
        <dbReference type="Pfam" id="PF25591"/>
    </source>
</evidence>
<evidence type="ECO:0000313" key="4">
    <source>
        <dbReference type="Proteomes" id="UP000070505"/>
    </source>
</evidence>
<reference evidence="3 4" key="1">
    <citation type="submission" date="2016-02" db="EMBL/GenBank/DDBJ databases">
        <authorList>
            <person name="Wen L."/>
            <person name="He K."/>
            <person name="Yang H."/>
        </authorList>
    </citation>
    <scope>NUCLEOTIDE SEQUENCE [LARGE SCALE GENOMIC DNA]</scope>
    <source>
        <strain evidence="3 4">CMW7778B</strain>
    </source>
</reference>
<gene>
    <name evidence="3" type="ORF">HMPREF3230_00848</name>
</gene>
<dbReference type="PATRIC" id="fig|2702.101.peg.825"/>
<dbReference type="RefSeq" id="WP_075523656.1">
    <property type="nucleotide sequence ID" value="NZ_KQ961867.1"/>
</dbReference>
<feature type="compositionally biased region" description="Basic and acidic residues" evidence="1">
    <location>
        <begin position="1"/>
        <end position="10"/>
    </location>
</feature>
<comment type="caution">
    <text evidence="3">The sequence shown here is derived from an EMBL/GenBank/DDBJ whole genome shotgun (WGS) entry which is preliminary data.</text>
</comment>
<dbReference type="Proteomes" id="UP000070505">
    <property type="component" value="Unassembled WGS sequence"/>
</dbReference>
<dbReference type="AlphaFoldDB" id="A0A135Z569"/>
<dbReference type="Pfam" id="PF25591">
    <property type="entry name" value="LRV_2"/>
    <property type="match status" value="1"/>
</dbReference>
<dbReference type="EMBL" id="LSRC01000036">
    <property type="protein sequence ID" value="KXI16804.1"/>
    <property type="molecule type" value="Genomic_DNA"/>
</dbReference>
<accession>A0A135Z569</accession>
<organism evidence="3 4">
    <name type="scientific">Gardnerella vaginalis</name>
    <dbReference type="NCBI Taxonomy" id="2702"/>
    <lineage>
        <taxon>Bacteria</taxon>
        <taxon>Bacillati</taxon>
        <taxon>Actinomycetota</taxon>
        <taxon>Actinomycetes</taxon>
        <taxon>Bifidobacteriales</taxon>
        <taxon>Bifidobacteriaceae</taxon>
        <taxon>Gardnerella</taxon>
    </lineage>
</organism>
<evidence type="ECO:0000313" key="3">
    <source>
        <dbReference type="EMBL" id="KXI16804.1"/>
    </source>
</evidence>
<proteinExistence type="predicted"/>
<sequence>MKNTYKEKLTPPKPPIMPTEDIASSPETKPEILWYIAQNIPHLRKWIIANTSADARLLEYVSQKGGPDVKHSFNILFESYNYMHEKLQNKYTKNSQI</sequence>
<feature type="region of interest" description="Disordered" evidence="1">
    <location>
        <begin position="1"/>
        <end position="24"/>
    </location>
</feature>
<dbReference type="InterPro" id="IPR057893">
    <property type="entry name" value="LRV_2"/>
</dbReference>
<protein>
    <recommendedName>
        <fullName evidence="2">Leucine rich repeat variant domain-containing protein</fullName>
    </recommendedName>
</protein>
<name>A0A135Z569_GARVA</name>
<evidence type="ECO:0000256" key="1">
    <source>
        <dbReference type="SAM" id="MobiDB-lite"/>
    </source>
</evidence>